<accession>A0A9X0U7H5</accession>
<keyword evidence="5 10" id="KW-0067">ATP-binding</keyword>
<reference evidence="14 15" key="1">
    <citation type="submission" date="2020-08" db="EMBL/GenBank/DDBJ databases">
        <title>Genomic Encyclopedia of Type Strains, Phase IV (KMG-V): Genome sequencing to study the core and pangenomes of soil and plant-associated prokaryotes.</title>
        <authorList>
            <person name="Whitman W."/>
        </authorList>
    </citation>
    <scope>NUCLEOTIDE SEQUENCE [LARGE SCALE GENOMIC DNA]</scope>
    <source>
        <strain evidence="14 15">X5P2</strain>
    </source>
</reference>
<comment type="cofactor">
    <cofactor evidence="10">
        <name>Zn(2+)</name>
        <dbReference type="ChEBI" id="CHEBI:29105"/>
    </cofactor>
    <text evidence="10">Binds 1 zinc ion per subunit.</text>
</comment>
<evidence type="ECO:0000256" key="3">
    <source>
        <dbReference type="ARBA" id="ARBA00022598"/>
    </source>
</evidence>
<dbReference type="FunFam" id="3.40.50.620:FF:000042">
    <property type="entry name" value="Isoleucine--tRNA ligase"/>
    <property type="match status" value="1"/>
</dbReference>
<protein>
    <recommendedName>
        <fullName evidence="10">Isoleucine--tRNA ligase</fullName>
        <ecNumber evidence="10">6.1.1.5</ecNumber>
    </recommendedName>
    <alternativeName>
        <fullName evidence="10">Isoleucyl-tRNA synthetase</fullName>
        <shortName evidence="10">IleRS</shortName>
    </alternativeName>
</protein>
<evidence type="ECO:0000256" key="6">
    <source>
        <dbReference type="ARBA" id="ARBA00022917"/>
    </source>
</evidence>
<dbReference type="Gene3D" id="3.90.740.10">
    <property type="entry name" value="Valyl/Leucyl/Isoleucyl-tRNA synthetase, editing domain"/>
    <property type="match status" value="1"/>
</dbReference>
<dbReference type="HAMAP" id="MF_02002">
    <property type="entry name" value="Ile_tRNA_synth_type1"/>
    <property type="match status" value="1"/>
</dbReference>
<dbReference type="SUPFAM" id="SSF52374">
    <property type="entry name" value="Nucleotidylyl transferase"/>
    <property type="match status" value="1"/>
</dbReference>
<dbReference type="Proteomes" id="UP000535182">
    <property type="component" value="Unassembled WGS sequence"/>
</dbReference>
<keyword evidence="10" id="KW-0479">Metal-binding</keyword>
<organism evidence="14 15">
    <name type="scientific">Tunturiibacter gelidiferens</name>
    <dbReference type="NCBI Taxonomy" id="3069689"/>
    <lineage>
        <taxon>Bacteria</taxon>
        <taxon>Pseudomonadati</taxon>
        <taxon>Acidobacteriota</taxon>
        <taxon>Terriglobia</taxon>
        <taxon>Terriglobales</taxon>
        <taxon>Acidobacteriaceae</taxon>
        <taxon>Tunturiibacter</taxon>
    </lineage>
</organism>
<evidence type="ECO:0000256" key="4">
    <source>
        <dbReference type="ARBA" id="ARBA00022741"/>
    </source>
</evidence>
<dbReference type="PANTHER" id="PTHR42765:SF1">
    <property type="entry name" value="ISOLEUCINE--TRNA LIGASE, MITOCHONDRIAL"/>
    <property type="match status" value="1"/>
</dbReference>
<dbReference type="SUPFAM" id="SSF50677">
    <property type="entry name" value="ValRS/IleRS/LeuRS editing domain"/>
    <property type="match status" value="1"/>
</dbReference>
<dbReference type="NCBIfam" id="TIGR00392">
    <property type="entry name" value="ileS"/>
    <property type="match status" value="1"/>
</dbReference>
<feature type="binding site" evidence="10">
    <location>
        <position position="962"/>
    </location>
    <ligand>
        <name>Zn(2+)</name>
        <dbReference type="ChEBI" id="CHEBI:29105"/>
    </ligand>
</feature>
<keyword evidence="7 10" id="KW-0030">Aminoacyl-tRNA synthetase</keyword>
<comment type="function">
    <text evidence="8 10">Catalyzes the attachment of isoleucine to tRNA(Ile). As IleRS can inadvertently accommodate and process structurally similar amino acids such as valine, to avoid such errors it has two additional distinct tRNA(Ile)-dependent editing activities. One activity is designated as 'pretransfer' editing and involves the hydrolysis of activated Val-AMP. The other activity is designated 'posttransfer' editing and involves deacylation of mischarged Val-tRNA(Ile).</text>
</comment>
<feature type="short sequence motif" description="'KMSKS' region" evidence="10">
    <location>
        <begin position="640"/>
        <end position="644"/>
    </location>
</feature>
<dbReference type="Pfam" id="PF00133">
    <property type="entry name" value="tRNA-synt_1"/>
    <property type="match status" value="1"/>
</dbReference>
<comment type="subunit">
    <text evidence="10">Monomer.</text>
</comment>
<dbReference type="AlphaFoldDB" id="A0A9X0U7H5"/>
<dbReference type="GO" id="GO:0005829">
    <property type="term" value="C:cytosol"/>
    <property type="evidence" value="ECO:0007669"/>
    <property type="project" value="TreeGrafter"/>
</dbReference>
<evidence type="ECO:0000256" key="8">
    <source>
        <dbReference type="ARBA" id="ARBA00025217"/>
    </source>
</evidence>
<evidence type="ECO:0000313" key="15">
    <source>
        <dbReference type="Proteomes" id="UP000535182"/>
    </source>
</evidence>
<comment type="subcellular location">
    <subcellularLocation>
        <location evidence="10">Cytoplasm</location>
    </subcellularLocation>
</comment>
<proteinExistence type="inferred from homology"/>
<dbReference type="InterPro" id="IPR033708">
    <property type="entry name" value="Anticodon_Ile_BEm"/>
</dbReference>
<evidence type="ECO:0000259" key="11">
    <source>
        <dbReference type="Pfam" id="PF00133"/>
    </source>
</evidence>
<dbReference type="PROSITE" id="PS00178">
    <property type="entry name" value="AA_TRNA_LIGASE_I"/>
    <property type="match status" value="1"/>
</dbReference>
<dbReference type="CDD" id="cd07960">
    <property type="entry name" value="Anticodon_Ia_Ile_BEm"/>
    <property type="match status" value="1"/>
</dbReference>
<name>A0A9X0U7H5_9BACT</name>
<feature type="binding site" evidence="10">
    <location>
        <position position="942"/>
    </location>
    <ligand>
        <name>Zn(2+)</name>
        <dbReference type="ChEBI" id="CHEBI:29105"/>
    </ligand>
</feature>
<feature type="binding site" evidence="10">
    <location>
        <position position="643"/>
    </location>
    <ligand>
        <name>ATP</name>
        <dbReference type="ChEBI" id="CHEBI:30616"/>
    </ligand>
</feature>
<comment type="domain">
    <text evidence="10">IleRS has two distinct active sites: one for aminoacylation and one for editing. The misactivated valine is translocated from the active site to the editing site, which sterically excludes the correctly activated isoleucine. The single editing site contains two valyl binding pockets, one specific for each substrate (Val-AMP or Val-tRNA(Ile)).</text>
</comment>
<feature type="binding site" evidence="10">
    <location>
        <position position="945"/>
    </location>
    <ligand>
        <name>Zn(2+)</name>
        <dbReference type="ChEBI" id="CHEBI:29105"/>
    </ligand>
</feature>
<keyword evidence="4 10" id="KW-0547">Nucleotide-binding</keyword>
<comment type="catalytic activity">
    <reaction evidence="9 10">
        <text>tRNA(Ile) + L-isoleucine + ATP = L-isoleucyl-tRNA(Ile) + AMP + diphosphate</text>
        <dbReference type="Rhea" id="RHEA:11060"/>
        <dbReference type="Rhea" id="RHEA-COMP:9666"/>
        <dbReference type="Rhea" id="RHEA-COMP:9695"/>
        <dbReference type="ChEBI" id="CHEBI:30616"/>
        <dbReference type="ChEBI" id="CHEBI:33019"/>
        <dbReference type="ChEBI" id="CHEBI:58045"/>
        <dbReference type="ChEBI" id="CHEBI:78442"/>
        <dbReference type="ChEBI" id="CHEBI:78528"/>
        <dbReference type="ChEBI" id="CHEBI:456215"/>
        <dbReference type="EC" id="6.1.1.5"/>
    </reaction>
</comment>
<evidence type="ECO:0000256" key="5">
    <source>
        <dbReference type="ARBA" id="ARBA00022840"/>
    </source>
</evidence>
<dbReference type="PANTHER" id="PTHR42765">
    <property type="entry name" value="SOLEUCYL-TRNA SYNTHETASE"/>
    <property type="match status" value="1"/>
</dbReference>
<feature type="domain" description="Zinc finger FPG/IleRS-type" evidence="12">
    <location>
        <begin position="939"/>
        <end position="967"/>
    </location>
</feature>
<dbReference type="Gene3D" id="1.10.10.830">
    <property type="entry name" value="Ile-tRNA synthetase CP2 domain-like"/>
    <property type="match status" value="1"/>
</dbReference>
<dbReference type="InterPro" id="IPR010663">
    <property type="entry name" value="Znf_FPG/IleRS"/>
</dbReference>
<feature type="domain" description="Methionyl/Valyl/Leucyl/Isoleucyl-tRNA synthetase anticodon-binding" evidence="13">
    <location>
        <begin position="723"/>
        <end position="877"/>
    </location>
</feature>
<feature type="short sequence motif" description="'HIGH' region" evidence="10">
    <location>
        <begin position="68"/>
        <end position="78"/>
    </location>
</feature>
<dbReference type="GO" id="GO:0005524">
    <property type="term" value="F:ATP binding"/>
    <property type="evidence" value="ECO:0007669"/>
    <property type="project" value="UniProtKB-UniRule"/>
</dbReference>
<dbReference type="InterPro" id="IPR002300">
    <property type="entry name" value="aa-tRNA-synth_Ia"/>
</dbReference>
<dbReference type="Gene3D" id="3.40.50.620">
    <property type="entry name" value="HUPs"/>
    <property type="match status" value="2"/>
</dbReference>
<dbReference type="SUPFAM" id="SSF47323">
    <property type="entry name" value="Anticodon-binding domain of a subclass of class I aminoacyl-tRNA synthetases"/>
    <property type="match status" value="1"/>
</dbReference>
<dbReference type="GO" id="GO:0008270">
    <property type="term" value="F:zinc ion binding"/>
    <property type="evidence" value="ECO:0007669"/>
    <property type="project" value="UniProtKB-UniRule"/>
</dbReference>
<dbReference type="Pfam" id="PF06827">
    <property type="entry name" value="zf-FPG_IleRS"/>
    <property type="match status" value="1"/>
</dbReference>
<dbReference type="GO" id="GO:0004822">
    <property type="term" value="F:isoleucine-tRNA ligase activity"/>
    <property type="evidence" value="ECO:0007669"/>
    <property type="project" value="UniProtKB-UniRule"/>
</dbReference>
<dbReference type="InterPro" id="IPR050081">
    <property type="entry name" value="Ile-tRNA_ligase"/>
</dbReference>
<dbReference type="InterPro" id="IPR014729">
    <property type="entry name" value="Rossmann-like_a/b/a_fold"/>
</dbReference>
<comment type="caution">
    <text evidence="14">The sequence shown here is derived from an EMBL/GenBank/DDBJ whole genome shotgun (WGS) entry which is preliminary data.</text>
</comment>
<evidence type="ECO:0000259" key="13">
    <source>
        <dbReference type="Pfam" id="PF08264"/>
    </source>
</evidence>
<evidence type="ECO:0000256" key="10">
    <source>
        <dbReference type="HAMAP-Rule" id="MF_02002"/>
    </source>
</evidence>
<evidence type="ECO:0000259" key="12">
    <source>
        <dbReference type="Pfam" id="PF06827"/>
    </source>
</evidence>
<evidence type="ECO:0000256" key="2">
    <source>
        <dbReference type="ARBA" id="ARBA00022490"/>
    </source>
</evidence>
<comment type="similarity">
    <text evidence="1 10">Belongs to the class-I aminoacyl-tRNA synthetase family. IleS type 1 subfamily.</text>
</comment>
<evidence type="ECO:0000256" key="1">
    <source>
        <dbReference type="ARBA" id="ARBA00006887"/>
    </source>
</evidence>
<feature type="binding site" evidence="10">
    <location>
        <position position="965"/>
    </location>
    <ligand>
        <name>Zn(2+)</name>
        <dbReference type="ChEBI" id="CHEBI:29105"/>
    </ligand>
</feature>
<dbReference type="PRINTS" id="PR00984">
    <property type="entry name" value="TRNASYNTHILE"/>
</dbReference>
<dbReference type="InterPro" id="IPR009008">
    <property type="entry name" value="Val/Leu/Ile-tRNA-synth_edit"/>
</dbReference>
<gene>
    <name evidence="10" type="primary">ileS</name>
    <name evidence="14" type="ORF">HDF14_004649</name>
</gene>
<evidence type="ECO:0000313" key="14">
    <source>
        <dbReference type="EMBL" id="MBB5331012.1"/>
    </source>
</evidence>
<dbReference type="InterPro" id="IPR001412">
    <property type="entry name" value="aa-tRNA-synth_I_CS"/>
</dbReference>
<feature type="domain" description="Aminoacyl-tRNA synthetase class Ia" evidence="11">
    <location>
        <begin position="38"/>
        <end position="677"/>
    </location>
</feature>
<evidence type="ECO:0000256" key="9">
    <source>
        <dbReference type="ARBA" id="ARBA00048359"/>
    </source>
</evidence>
<dbReference type="Pfam" id="PF08264">
    <property type="entry name" value="Anticodon_1"/>
    <property type="match status" value="1"/>
</dbReference>
<dbReference type="RefSeq" id="WP_183980880.1">
    <property type="nucleotide sequence ID" value="NZ_JACHEB010000012.1"/>
</dbReference>
<feature type="binding site" evidence="10">
    <location>
        <position position="599"/>
    </location>
    <ligand>
        <name>L-isoleucyl-5'-AMP</name>
        <dbReference type="ChEBI" id="CHEBI:178002"/>
    </ligand>
</feature>
<dbReference type="GO" id="GO:0006428">
    <property type="term" value="P:isoleucyl-tRNA aminoacylation"/>
    <property type="evidence" value="ECO:0007669"/>
    <property type="project" value="UniProtKB-UniRule"/>
</dbReference>
<dbReference type="GO" id="GO:0000049">
    <property type="term" value="F:tRNA binding"/>
    <property type="evidence" value="ECO:0007669"/>
    <property type="project" value="InterPro"/>
</dbReference>
<evidence type="ECO:0000256" key="7">
    <source>
        <dbReference type="ARBA" id="ARBA00023146"/>
    </source>
</evidence>
<keyword evidence="2 10" id="KW-0963">Cytoplasm</keyword>
<keyword evidence="10" id="KW-0862">Zinc</keyword>
<dbReference type="EMBL" id="JACHEB010000012">
    <property type="protein sequence ID" value="MBB5331012.1"/>
    <property type="molecule type" value="Genomic_DNA"/>
</dbReference>
<keyword evidence="15" id="KW-1185">Reference proteome</keyword>
<dbReference type="EC" id="6.1.1.5" evidence="10"/>
<dbReference type="InterPro" id="IPR009080">
    <property type="entry name" value="tRNAsynth_Ia_anticodon-bd"/>
</dbReference>
<keyword evidence="3 10" id="KW-0436">Ligase</keyword>
<dbReference type="InterPro" id="IPR002301">
    <property type="entry name" value="Ile-tRNA-ligase"/>
</dbReference>
<keyword evidence="6 10" id="KW-0648">Protein biosynthesis</keyword>
<dbReference type="GO" id="GO:0002161">
    <property type="term" value="F:aminoacyl-tRNA deacylase activity"/>
    <property type="evidence" value="ECO:0007669"/>
    <property type="project" value="InterPro"/>
</dbReference>
<dbReference type="InterPro" id="IPR013155">
    <property type="entry name" value="M/V/L/I-tRNA-synth_anticd-bd"/>
</dbReference>
<sequence>MSEATQAKPEVKALKSTLNLPQTAFPMKANLPQNEPARLEAWQQGDLYAQIRTARAGQPKYILHDGPPYANGAIHLGHALNKCIKDFVVKTKTMAGFDAPYVPGWDCHGLPIEIKVDEQLGRKKLEMDPIAVRRACREYAQKYVDLQRSQFERIGVFGRWNDPYLTMSFGYEASIVETFYDFFEKKFVYKGLKPVYWCIHDRTALAEAEVEYEQHTSPSVYVRYALTSDPSVIAPSLAGIKDLYTIIWTTTPWTLPASQAVAFNTLLEYVALGCEGGTYIVAQALMSSVITHCRLMSAKNPAEPASQADIVAVFTGNHLEHATFRHPFLDRSILGVTADYVTAEQGTGAVHTSPAHGVDDFYTGHRYHLPEIQYVDNAGKQRHTELNGGQPGEPYEGLTVFKSNAPIIELLRERGALLSDTSFEHSYPHCWRCHNPVIVRATEQWFIGMETPMITDEGTVTTFRQRALDEIKKVVWDPAWGEERISNMIATRPDWCISRQRIWGVPIAVFLCDKCGEPLNEPAVNQSIVDLFKKEGADAWYAHEAAALLPAGTACASCHHQEFRKEMDILDVWFESGASWHAVLDLEPELHSPADLYTEGGDQHRGWFHSSLLTSVAVRNHAPYKMVATSGWTLDEQGRAFSKSLGNGVDPVDIAKRLGAEVIRLWVASVDFREDVAASENLMQRVSDNYRKLRNTLRFLLGNIHDFNPAADAIAFANLQPLDQYILARTAELDAKIRAAYDDFEFHRAYHALNEYVNTDLSALYLDVLKDRLYTFAPNHPGRRSAQTALWRIAETLTRLIAPILSFTADEVWALLPPSPNREASVHLALFPAMAEIIPGTTRQLEEDWDQLLTLRDEVLKVLEEARTAKTISNKPSETQIVLGWLNSVAEKPNPVFEQYKSILPELFGVAQVEISNAIITEGNVEKGAFYVQAKPAAGSKCERCWRFTEDVGQEANYPTVCLRCADALEAIHFPPYDSPPSNSTEPQA</sequence>
<dbReference type="Gene3D" id="1.10.730.20">
    <property type="match status" value="1"/>
</dbReference>
<dbReference type="InterPro" id="IPR023585">
    <property type="entry name" value="Ile-tRNA-ligase_type1"/>
</dbReference>